<comment type="subcellular location">
    <subcellularLocation>
        <location evidence="1">Membrane</location>
        <topology evidence="1">Multi-pass membrane protein</topology>
    </subcellularLocation>
</comment>
<keyword evidence="3" id="KW-1133">Transmembrane helix</keyword>
<keyword evidence="7" id="KW-1185">Reference proteome</keyword>
<dbReference type="RefSeq" id="WP_173057400.1">
    <property type="nucleotide sequence ID" value="NZ_BAABGO010000011.1"/>
</dbReference>
<comment type="caution">
    <text evidence="6">The sequence shown here is derived from an EMBL/GenBank/DDBJ whole genome shotgun (WGS) entry which is preliminary data.</text>
</comment>
<protein>
    <recommendedName>
        <fullName evidence="8">DoxX family protein</fullName>
    </recommendedName>
</protein>
<evidence type="ECO:0000313" key="6">
    <source>
        <dbReference type="EMBL" id="GFJ79936.1"/>
    </source>
</evidence>
<feature type="chain" id="PRO_5028987053" description="DoxX family protein" evidence="5">
    <location>
        <begin position="24"/>
        <end position="181"/>
    </location>
</feature>
<dbReference type="AlphaFoldDB" id="A0A6V8KD54"/>
<reference evidence="6 7" key="1">
    <citation type="submission" date="2020-03" db="EMBL/GenBank/DDBJ databases">
        <title>Whole genome shotgun sequence of Phytohabitans houttuyneae NBRC 108639.</title>
        <authorList>
            <person name="Komaki H."/>
            <person name="Tamura T."/>
        </authorList>
    </citation>
    <scope>NUCLEOTIDE SEQUENCE [LARGE SCALE GENOMIC DNA]</scope>
    <source>
        <strain evidence="6 7">NBRC 108639</strain>
    </source>
</reference>
<accession>A0A6V8KD54</accession>
<sequence length="181" mass="19302">MRPVRGAARAMLSAIFVANGAHAIINPDPLVPRAKRVTDRVSPLIEKVPAQLPTDARTLVRVNGAVQAVAGLLLATGRGSRGAAAVLAGTLVPTTLAGHAFWEHDDPAERRTQQIHFLKNIGLLGGLLLAVADTEGRPSLRYRTGRFVGDRRRSIKRGVRAARRDARIAVKSASVGRHLPG</sequence>
<dbReference type="GO" id="GO:0016020">
    <property type="term" value="C:membrane"/>
    <property type="evidence" value="ECO:0007669"/>
    <property type="project" value="UniProtKB-SubCell"/>
</dbReference>
<evidence type="ECO:0000256" key="1">
    <source>
        <dbReference type="ARBA" id="ARBA00004141"/>
    </source>
</evidence>
<evidence type="ECO:0000313" key="7">
    <source>
        <dbReference type="Proteomes" id="UP000482800"/>
    </source>
</evidence>
<evidence type="ECO:0000256" key="3">
    <source>
        <dbReference type="ARBA" id="ARBA00022989"/>
    </source>
</evidence>
<keyword evidence="4" id="KW-0472">Membrane</keyword>
<dbReference type="Proteomes" id="UP000482800">
    <property type="component" value="Unassembled WGS sequence"/>
</dbReference>
<gene>
    <name evidence="6" type="ORF">Phou_041160</name>
</gene>
<keyword evidence="5" id="KW-0732">Signal</keyword>
<dbReference type="Pfam" id="PF07681">
    <property type="entry name" value="DoxX"/>
    <property type="match status" value="1"/>
</dbReference>
<feature type="signal peptide" evidence="5">
    <location>
        <begin position="1"/>
        <end position="23"/>
    </location>
</feature>
<dbReference type="InterPro" id="IPR032808">
    <property type="entry name" value="DoxX"/>
</dbReference>
<evidence type="ECO:0000256" key="2">
    <source>
        <dbReference type="ARBA" id="ARBA00022692"/>
    </source>
</evidence>
<reference evidence="6 7" key="2">
    <citation type="submission" date="2020-03" db="EMBL/GenBank/DDBJ databases">
        <authorList>
            <person name="Ichikawa N."/>
            <person name="Kimura A."/>
            <person name="Kitahashi Y."/>
            <person name="Uohara A."/>
        </authorList>
    </citation>
    <scope>NUCLEOTIDE SEQUENCE [LARGE SCALE GENOMIC DNA]</scope>
    <source>
        <strain evidence="6 7">NBRC 108639</strain>
    </source>
</reference>
<evidence type="ECO:0000256" key="5">
    <source>
        <dbReference type="SAM" id="SignalP"/>
    </source>
</evidence>
<organism evidence="6 7">
    <name type="scientific">Phytohabitans houttuyneae</name>
    <dbReference type="NCBI Taxonomy" id="1076126"/>
    <lineage>
        <taxon>Bacteria</taxon>
        <taxon>Bacillati</taxon>
        <taxon>Actinomycetota</taxon>
        <taxon>Actinomycetes</taxon>
        <taxon>Micromonosporales</taxon>
        <taxon>Micromonosporaceae</taxon>
    </lineage>
</organism>
<name>A0A6V8KD54_9ACTN</name>
<proteinExistence type="predicted"/>
<keyword evidence="2" id="KW-0812">Transmembrane</keyword>
<dbReference type="EMBL" id="BLPF01000001">
    <property type="protein sequence ID" value="GFJ79936.1"/>
    <property type="molecule type" value="Genomic_DNA"/>
</dbReference>
<evidence type="ECO:0000256" key="4">
    <source>
        <dbReference type="ARBA" id="ARBA00023136"/>
    </source>
</evidence>
<evidence type="ECO:0008006" key="8">
    <source>
        <dbReference type="Google" id="ProtNLM"/>
    </source>
</evidence>